<evidence type="ECO:0000313" key="1">
    <source>
        <dbReference type="EMBL" id="KAI3815374.1"/>
    </source>
</evidence>
<organism evidence="1 2">
    <name type="scientific">Smallanthus sonchifolius</name>
    <dbReference type="NCBI Taxonomy" id="185202"/>
    <lineage>
        <taxon>Eukaryota</taxon>
        <taxon>Viridiplantae</taxon>
        <taxon>Streptophyta</taxon>
        <taxon>Embryophyta</taxon>
        <taxon>Tracheophyta</taxon>
        <taxon>Spermatophyta</taxon>
        <taxon>Magnoliopsida</taxon>
        <taxon>eudicotyledons</taxon>
        <taxon>Gunneridae</taxon>
        <taxon>Pentapetalae</taxon>
        <taxon>asterids</taxon>
        <taxon>campanulids</taxon>
        <taxon>Asterales</taxon>
        <taxon>Asteraceae</taxon>
        <taxon>Asteroideae</taxon>
        <taxon>Heliantheae alliance</taxon>
        <taxon>Millerieae</taxon>
        <taxon>Smallanthus</taxon>
    </lineage>
</organism>
<reference evidence="1 2" key="2">
    <citation type="journal article" date="2022" name="Mol. Ecol. Resour.">
        <title>The genomes of chicory, endive, great burdock and yacon provide insights into Asteraceae paleo-polyploidization history and plant inulin production.</title>
        <authorList>
            <person name="Fan W."/>
            <person name="Wang S."/>
            <person name="Wang H."/>
            <person name="Wang A."/>
            <person name="Jiang F."/>
            <person name="Liu H."/>
            <person name="Zhao H."/>
            <person name="Xu D."/>
            <person name="Zhang Y."/>
        </authorList>
    </citation>
    <scope>NUCLEOTIDE SEQUENCE [LARGE SCALE GENOMIC DNA]</scope>
    <source>
        <strain evidence="2">cv. Yunnan</strain>
        <tissue evidence="1">Leaves</tissue>
    </source>
</reference>
<dbReference type="EMBL" id="CM042022">
    <property type="protein sequence ID" value="KAI3815374.1"/>
    <property type="molecule type" value="Genomic_DNA"/>
</dbReference>
<keyword evidence="2" id="KW-1185">Reference proteome</keyword>
<reference evidence="2" key="1">
    <citation type="journal article" date="2022" name="Mol. Ecol. Resour.">
        <title>The genomes of chicory, endive, great burdock and yacon provide insights into Asteraceae palaeo-polyploidization history and plant inulin production.</title>
        <authorList>
            <person name="Fan W."/>
            <person name="Wang S."/>
            <person name="Wang H."/>
            <person name="Wang A."/>
            <person name="Jiang F."/>
            <person name="Liu H."/>
            <person name="Zhao H."/>
            <person name="Xu D."/>
            <person name="Zhang Y."/>
        </authorList>
    </citation>
    <scope>NUCLEOTIDE SEQUENCE [LARGE SCALE GENOMIC DNA]</scope>
    <source>
        <strain evidence="2">cv. Yunnan</strain>
    </source>
</reference>
<name>A0ACB9J5A2_9ASTR</name>
<proteinExistence type="predicted"/>
<protein>
    <submittedName>
        <fullName evidence="1">Uncharacterized protein</fullName>
    </submittedName>
</protein>
<accession>A0ACB9J5A2</accession>
<dbReference type="Proteomes" id="UP001056120">
    <property type="component" value="Linkage Group LG05"/>
</dbReference>
<evidence type="ECO:0000313" key="2">
    <source>
        <dbReference type="Proteomes" id="UP001056120"/>
    </source>
</evidence>
<gene>
    <name evidence="1" type="ORF">L1987_15040</name>
</gene>
<comment type="caution">
    <text evidence="1">The sequence shown here is derived from an EMBL/GenBank/DDBJ whole genome shotgun (WGS) entry which is preliminary data.</text>
</comment>
<sequence length="89" mass="10154">MTHVSWREYGGSMRRSDSSWLHLVVTDTSRRVRGFSNHPIRSPFDLVTGLVKKSGLCQSSGTLRVRVREDLIRDVVWHSIRTTEISLSG</sequence>